<proteinExistence type="predicted"/>
<evidence type="ECO:0000313" key="3">
    <source>
        <dbReference type="Proteomes" id="UP000290849"/>
    </source>
</evidence>
<feature type="region of interest" description="Disordered" evidence="1">
    <location>
        <begin position="186"/>
        <end position="205"/>
    </location>
</feature>
<dbReference type="InterPro" id="IPR027417">
    <property type="entry name" value="P-loop_NTPase"/>
</dbReference>
<dbReference type="OrthoDB" id="8531995at2"/>
<feature type="compositionally biased region" description="Low complexity" evidence="1">
    <location>
        <begin position="186"/>
        <end position="199"/>
    </location>
</feature>
<reference evidence="2 3" key="1">
    <citation type="journal article" date="2017" name="Int. J. Syst. Evol. Microbiol.">
        <title>Achromobacter aloeverae sp. nov., isolated from the root of Aloe vera (L.) Burm.f.</title>
        <authorList>
            <person name="Kuncharoen N."/>
            <person name="Muramatsu Y."/>
            <person name="Shibata C."/>
            <person name="Kamakura Y."/>
            <person name="Nakagawa Y."/>
            <person name="Tanasupawat S."/>
        </authorList>
    </citation>
    <scope>NUCLEOTIDE SEQUENCE [LARGE SCALE GENOMIC DNA]</scope>
    <source>
        <strain evidence="2 3">AVA-1</strain>
    </source>
</reference>
<accession>A0A4Q1HQS4</accession>
<name>A0A4Q1HQS4_9BURK</name>
<evidence type="ECO:0000256" key="1">
    <source>
        <dbReference type="SAM" id="MobiDB-lite"/>
    </source>
</evidence>
<keyword evidence="3" id="KW-1185">Reference proteome</keyword>
<dbReference type="SUPFAM" id="SSF52172">
    <property type="entry name" value="CheY-like"/>
    <property type="match status" value="1"/>
</dbReference>
<dbReference type="AlphaFoldDB" id="A0A4Q1HQS4"/>
<comment type="caution">
    <text evidence="2">The sequence shown here is derived from an EMBL/GenBank/DDBJ whole genome shotgun (WGS) entry which is preliminary data.</text>
</comment>
<organism evidence="2 3">
    <name type="scientific">Achromobacter aloeverae</name>
    <dbReference type="NCBI Taxonomy" id="1750518"/>
    <lineage>
        <taxon>Bacteria</taxon>
        <taxon>Pseudomonadati</taxon>
        <taxon>Pseudomonadota</taxon>
        <taxon>Betaproteobacteria</taxon>
        <taxon>Burkholderiales</taxon>
        <taxon>Alcaligenaceae</taxon>
        <taxon>Achromobacter</taxon>
    </lineage>
</organism>
<dbReference type="Gene3D" id="3.40.50.300">
    <property type="entry name" value="P-loop containing nucleotide triphosphate hydrolases"/>
    <property type="match status" value="1"/>
</dbReference>
<protein>
    <submittedName>
        <fullName evidence="2">Pilus assembly protein CpaE</fullName>
    </submittedName>
</protein>
<sequence>MSDMKTHSKEWVAAQRAGCFLFCSNDANVAAQLSNAIGDMGLLMQEMPGMEHMARRLAELDPRVVFLDFTRNESEPGKYLHAADLARMLARVAPAVPRVAVGYVAHPEGAIAALRAGVSDFVDPSVAPEEVREVVERVMNMDGGHAPNAARGSRRSVALLGARPGVGTSTLAVHLAGLMQDRMAQASAARPGAAKPAKGQGDGSHLPLSERVGLLDLGWPVGDCLLYLNIDSDFDFAEAVRNLRRLDPTLLGSAMAHTRSGIGVLSMPRDVTQMRGISLSDSFLLFERLRQHYGLLLADAGGFSNPEFVAGLARSAQETWLVTDQSVGALVSLAGLLRELEQQQVDRGHLRLVVNRYDERYGMTAAQIAERFSLELAGTLPDRTLPLMVCTNQGHLLHEDAERDVYVRAVQQLADKLTAEYVAAGPRGGWLATWLPGVQRRMSPLGE</sequence>
<evidence type="ECO:0000313" key="2">
    <source>
        <dbReference type="EMBL" id="RXN93217.1"/>
    </source>
</evidence>
<dbReference type="SUPFAM" id="SSF52540">
    <property type="entry name" value="P-loop containing nucleoside triphosphate hydrolases"/>
    <property type="match status" value="1"/>
</dbReference>
<dbReference type="InterPro" id="IPR011006">
    <property type="entry name" value="CheY-like_superfamily"/>
</dbReference>
<dbReference type="EMBL" id="PYAL01000001">
    <property type="protein sequence ID" value="RXN93217.1"/>
    <property type="molecule type" value="Genomic_DNA"/>
</dbReference>
<dbReference type="Gene3D" id="3.40.50.2300">
    <property type="match status" value="1"/>
</dbReference>
<dbReference type="Proteomes" id="UP000290849">
    <property type="component" value="Unassembled WGS sequence"/>
</dbReference>
<dbReference type="RefSeq" id="WP_129149173.1">
    <property type="nucleotide sequence ID" value="NZ_JBHSDO010000006.1"/>
</dbReference>
<gene>
    <name evidence="2" type="ORF">C7R54_05810</name>
</gene>